<dbReference type="HOGENOM" id="CLU_000445_70_50_11"/>
<dbReference type="InterPro" id="IPR000160">
    <property type="entry name" value="GGDEF_dom"/>
</dbReference>
<keyword evidence="6" id="KW-1185">Reference proteome</keyword>
<dbReference type="STRING" id="1179773.BN6_73790"/>
<dbReference type="SUPFAM" id="SSF55785">
    <property type="entry name" value="PYP-like sensor domain (PAS domain)"/>
    <property type="match status" value="1"/>
</dbReference>
<feature type="domain" description="EAL" evidence="3">
    <location>
        <begin position="459"/>
        <end position="699"/>
    </location>
</feature>
<accession>K0KCY1</accession>
<dbReference type="SMART" id="SM00267">
    <property type="entry name" value="GGDEF"/>
    <property type="match status" value="1"/>
</dbReference>
<dbReference type="InterPro" id="IPR052155">
    <property type="entry name" value="Biofilm_reg_signaling"/>
</dbReference>
<dbReference type="Proteomes" id="UP000006281">
    <property type="component" value="Chromosome"/>
</dbReference>
<dbReference type="BioCyc" id="SESP1179773:BN6_RS35655-MONOMER"/>
<dbReference type="GO" id="GO:0006355">
    <property type="term" value="P:regulation of DNA-templated transcription"/>
    <property type="evidence" value="ECO:0007669"/>
    <property type="project" value="InterPro"/>
</dbReference>
<dbReference type="SMART" id="SM00091">
    <property type="entry name" value="PAS"/>
    <property type="match status" value="1"/>
</dbReference>
<dbReference type="OrthoDB" id="23692at2"/>
<dbReference type="AlphaFoldDB" id="K0KCY1"/>
<dbReference type="SUPFAM" id="SSF55073">
    <property type="entry name" value="Nucleotide cyclase"/>
    <property type="match status" value="1"/>
</dbReference>
<evidence type="ECO:0000313" key="5">
    <source>
        <dbReference type="EMBL" id="CCH34609.1"/>
    </source>
</evidence>
<dbReference type="NCBIfam" id="TIGR00229">
    <property type="entry name" value="sensory_box"/>
    <property type="match status" value="1"/>
</dbReference>
<dbReference type="InterPro" id="IPR035965">
    <property type="entry name" value="PAS-like_dom_sf"/>
</dbReference>
<dbReference type="InterPro" id="IPR000700">
    <property type="entry name" value="PAS-assoc_C"/>
</dbReference>
<evidence type="ECO:0000313" key="6">
    <source>
        <dbReference type="Proteomes" id="UP000006281"/>
    </source>
</evidence>
<dbReference type="Gene3D" id="3.30.450.20">
    <property type="entry name" value="PAS domain"/>
    <property type="match status" value="1"/>
</dbReference>
<dbReference type="KEGG" id="sesp:BN6_73790"/>
<dbReference type="CDD" id="cd01949">
    <property type="entry name" value="GGDEF"/>
    <property type="match status" value="1"/>
</dbReference>
<organism evidence="5 6">
    <name type="scientific">Saccharothrix espanaensis (strain ATCC 51144 / DSM 44229 / JCM 9112 / NBRC 15066 / NRRL 15764)</name>
    <dbReference type="NCBI Taxonomy" id="1179773"/>
    <lineage>
        <taxon>Bacteria</taxon>
        <taxon>Bacillati</taxon>
        <taxon>Actinomycetota</taxon>
        <taxon>Actinomycetes</taxon>
        <taxon>Pseudonocardiales</taxon>
        <taxon>Pseudonocardiaceae</taxon>
        <taxon>Saccharothrix</taxon>
    </lineage>
</organism>
<dbReference type="CDD" id="cd00130">
    <property type="entry name" value="PAS"/>
    <property type="match status" value="1"/>
</dbReference>
<dbReference type="InterPro" id="IPR013767">
    <property type="entry name" value="PAS_fold"/>
</dbReference>
<sequence length="699" mass="75317">MPDAERRADATPSAPDPARARHALARRWAYLLSSAIVVPHTREQLDDELRRALDEICDALHAEPFAPDRVERLGDALVDLGYVGEAGLRRTTEVLGRGLFGLPEFQPAGEHAERVAVGLGALATGFLAANRRTVFEQQESMQLTLLKAVRDAKWRLRESEARFDEVVTSSTSGVLIVDLAGRVVRANTAITAILGHSTADLAGRPLFELVHPDSVSGLREAMALLLDGGHERIRQSHRLLRRDGDVARITLTTSLLRDAADEPAHFVTVVEDGTELMLLQGELNRQALHDVLTGLPNRQYFSTYLESALRRADPAHGVTLLHLDLDAFGMVCNSLGGRAGERLLVHVAQRLKGVLAGEKAMVARFEGDEFGILVENTADTPDIARIVSAINDDLAEPTFVDGHGLAVSVSIGVVREPAPDLEPAELLRAADQALRRAKEGRRGQWELFHHDQDVADRRAQALAVGMPGAWEQGEIEVRYRPVVRFDGGVAGVEALLHWEHEPPVAHDACVAMADQTGLVLPLGEWLLRVAGGQARWWRRPDGSTAPLVVGLSAVQAGDADLVSRLVRVLEETGLGADRLTVGVPVGVLSVAEAVDNFTVLADMGVRTALHDFGLGPADLAALEDLPVHCVRLPARLVDHRAEYVAGLVSAVRASGVTVVVDGVRDAEQAAWWWSAGADAGSGDHFGAPCSAAEVVAHFR</sequence>
<evidence type="ECO:0000259" key="3">
    <source>
        <dbReference type="PROSITE" id="PS50883"/>
    </source>
</evidence>
<dbReference type="Gene3D" id="3.30.70.270">
    <property type="match status" value="1"/>
</dbReference>
<dbReference type="Gene3D" id="3.20.20.450">
    <property type="entry name" value="EAL domain"/>
    <property type="match status" value="1"/>
</dbReference>
<feature type="domain" description="PAS" evidence="1">
    <location>
        <begin position="159"/>
        <end position="229"/>
    </location>
</feature>
<feature type="domain" description="PAC" evidence="2">
    <location>
        <begin position="233"/>
        <end position="285"/>
    </location>
</feature>
<dbReference type="eggNOG" id="COG5001">
    <property type="taxonomic scope" value="Bacteria"/>
</dbReference>
<dbReference type="NCBIfam" id="TIGR00254">
    <property type="entry name" value="GGDEF"/>
    <property type="match status" value="1"/>
</dbReference>
<dbReference type="PROSITE" id="PS50887">
    <property type="entry name" value="GGDEF"/>
    <property type="match status" value="1"/>
</dbReference>
<dbReference type="PANTHER" id="PTHR44757">
    <property type="entry name" value="DIGUANYLATE CYCLASE DGCP"/>
    <property type="match status" value="1"/>
</dbReference>
<reference evidence="5 6" key="1">
    <citation type="journal article" date="2012" name="BMC Genomics">
        <title>Complete genome sequence of Saccharothrix espanaensis DSM 44229T and comparison to the other completely sequenced Pseudonocardiaceae.</title>
        <authorList>
            <person name="Strobel T."/>
            <person name="Al-Dilaimi A."/>
            <person name="Blom J."/>
            <person name="Gessner A."/>
            <person name="Kalinowski J."/>
            <person name="Luzhetska M."/>
            <person name="Puhler A."/>
            <person name="Szczepanowski R."/>
            <person name="Bechthold A."/>
            <person name="Ruckert C."/>
        </authorList>
    </citation>
    <scope>NUCLEOTIDE SEQUENCE [LARGE SCALE GENOMIC DNA]</scope>
    <source>
        <strain evidence="6">ATCC 51144 / DSM 44229 / JCM 9112 / NBRC 15066 / NRRL 15764</strain>
    </source>
</reference>
<dbReference type="eggNOG" id="COG5000">
    <property type="taxonomic scope" value="Bacteria"/>
</dbReference>
<feature type="domain" description="GGDEF" evidence="4">
    <location>
        <begin position="316"/>
        <end position="450"/>
    </location>
</feature>
<dbReference type="Pfam" id="PF00990">
    <property type="entry name" value="GGDEF"/>
    <property type="match status" value="1"/>
</dbReference>
<dbReference type="PANTHER" id="PTHR44757:SF2">
    <property type="entry name" value="BIOFILM ARCHITECTURE MAINTENANCE PROTEIN MBAA"/>
    <property type="match status" value="1"/>
</dbReference>
<dbReference type="PATRIC" id="fig|1179773.3.peg.7457"/>
<evidence type="ECO:0000259" key="1">
    <source>
        <dbReference type="PROSITE" id="PS50112"/>
    </source>
</evidence>
<dbReference type="EMBL" id="HE804045">
    <property type="protein sequence ID" value="CCH34609.1"/>
    <property type="molecule type" value="Genomic_DNA"/>
</dbReference>
<dbReference type="Pfam" id="PF00563">
    <property type="entry name" value="EAL"/>
    <property type="match status" value="1"/>
</dbReference>
<evidence type="ECO:0000259" key="4">
    <source>
        <dbReference type="PROSITE" id="PS50887"/>
    </source>
</evidence>
<dbReference type="Pfam" id="PF00989">
    <property type="entry name" value="PAS"/>
    <property type="match status" value="1"/>
</dbReference>
<dbReference type="CDD" id="cd01948">
    <property type="entry name" value="EAL"/>
    <property type="match status" value="1"/>
</dbReference>
<proteinExistence type="predicted"/>
<evidence type="ECO:0000259" key="2">
    <source>
        <dbReference type="PROSITE" id="PS50113"/>
    </source>
</evidence>
<protein>
    <submittedName>
        <fullName evidence="5">Signal transduction protein</fullName>
    </submittedName>
</protein>
<dbReference type="InterPro" id="IPR043128">
    <property type="entry name" value="Rev_trsase/Diguanyl_cyclase"/>
</dbReference>
<dbReference type="InterPro" id="IPR000014">
    <property type="entry name" value="PAS"/>
</dbReference>
<dbReference type="PROSITE" id="PS50113">
    <property type="entry name" value="PAC"/>
    <property type="match status" value="1"/>
</dbReference>
<gene>
    <name evidence="5" type="ordered locus">BN6_73790</name>
</gene>
<dbReference type="InterPro" id="IPR029787">
    <property type="entry name" value="Nucleotide_cyclase"/>
</dbReference>
<dbReference type="InterPro" id="IPR035919">
    <property type="entry name" value="EAL_sf"/>
</dbReference>
<name>K0KCY1_SACES</name>
<dbReference type="SMART" id="SM00052">
    <property type="entry name" value="EAL"/>
    <property type="match status" value="1"/>
</dbReference>
<dbReference type="InterPro" id="IPR001633">
    <property type="entry name" value="EAL_dom"/>
</dbReference>
<dbReference type="PROSITE" id="PS50112">
    <property type="entry name" value="PAS"/>
    <property type="match status" value="1"/>
</dbReference>
<dbReference type="SUPFAM" id="SSF141868">
    <property type="entry name" value="EAL domain-like"/>
    <property type="match status" value="1"/>
</dbReference>
<dbReference type="RefSeq" id="WP_015104719.1">
    <property type="nucleotide sequence ID" value="NC_019673.1"/>
</dbReference>
<dbReference type="PROSITE" id="PS50883">
    <property type="entry name" value="EAL"/>
    <property type="match status" value="1"/>
</dbReference>